<gene>
    <name evidence="6" type="ORF">POTOM_053911</name>
</gene>
<dbReference type="InterPro" id="IPR056149">
    <property type="entry name" value="PRP5/DDX46/KHDC4_KH"/>
</dbReference>
<evidence type="ECO:0000256" key="3">
    <source>
        <dbReference type="SAM" id="MobiDB-lite"/>
    </source>
</evidence>
<dbReference type="FunFam" id="3.30.1370.10:FF:000037">
    <property type="entry name" value="KH domain protein"/>
    <property type="match status" value="1"/>
</dbReference>
<keyword evidence="7" id="KW-1185">Reference proteome</keyword>
<dbReference type="InterPro" id="IPR055256">
    <property type="entry name" value="KH_1_KHDC4/BBP-like"/>
</dbReference>
<feature type="compositionally biased region" description="Low complexity" evidence="3">
    <location>
        <begin position="12"/>
        <end position="25"/>
    </location>
</feature>
<feature type="domain" description="KHDC4/BBP-like KH-domain type I" evidence="4">
    <location>
        <begin position="265"/>
        <end position="339"/>
    </location>
</feature>
<feature type="compositionally biased region" description="Low complexity" evidence="3">
    <location>
        <begin position="473"/>
        <end position="482"/>
    </location>
</feature>
<dbReference type="EMBL" id="JAAWWB010000033">
    <property type="protein sequence ID" value="KAG6742967.1"/>
    <property type="molecule type" value="Genomic_DNA"/>
</dbReference>
<reference evidence="6" key="1">
    <citation type="journal article" date="2020" name="bioRxiv">
        <title>Hybrid origin of Populus tomentosa Carr. identified through genome sequencing and phylogenomic analysis.</title>
        <authorList>
            <person name="An X."/>
            <person name="Gao K."/>
            <person name="Chen Z."/>
            <person name="Li J."/>
            <person name="Yang X."/>
            <person name="Yang X."/>
            <person name="Zhou J."/>
            <person name="Guo T."/>
            <person name="Zhao T."/>
            <person name="Huang S."/>
            <person name="Miao D."/>
            <person name="Khan W.U."/>
            <person name="Rao P."/>
            <person name="Ye M."/>
            <person name="Lei B."/>
            <person name="Liao W."/>
            <person name="Wang J."/>
            <person name="Ji L."/>
            <person name="Li Y."/>
            <person name="Guo B."/>
            <person name="Mustafa N.S."/>
            <person name="Li S."/>
            <person name="Yun Q."/>
            <person name="Keller S.R."/>
            <person name="Mao J."/>
            <person name="Zhang R."/>
            <person name="Strauss S.H."/>
        </authorList>
    </citation>
    <scope>NUCLEOTIDE SEQUENCE</scope>
    <source>
        <strain evidence="6">GM15</strain>
        <tissue evidence="6">Leaf</tissue>
    </source>
</reference>
<evidence type="ECO:0000256" key="1">
    <source>
        <dbReference type="ARBA" id="ARBA00070402"/>
    </source>
</evidence>
<evidence type="ECO:0000259" key="5">
    <source>
        <dbReference type="Pfam" id="PF23469"/>
    </source>
</evidence>
<evidence type="ECO:0000256" key="2">
    <source>
        <dbReference type="ARBA" id="ARBA00081001"/>
    </source>
</evidence>
<evidence type="ECO:0000259" key="4">
    <source>
        <dbReference type="Pfam" id="PF22675"/>
    </source>
</evidence>
<dbReference type="GO" id="GO:0003723">
    <property type="term" value="F:RNA binding"/>
    <property type="evidence" value="ECO:0007669"/>
    <property type="project" value="InterPro"/>
</dbReference>
<evidence type="ECO:0000313" key="7">
    <source>
        <dbReference type="Proteomes" id="UP000886885"/>
    </source>
</evidence>
<dbReference type="Pfam" id="PF23469">
    <property type="entry name" value="KH_12"/>
    <property type="match status" value="1"/>
</dbReference>
<feature type="region of interest" description="Disordered" evidence="3">
    <location>
        <begin position="1"/>
        <end position="29"/>
    </location>
</feature>
<feature type="region of interest" description="Disordered" evidence="3">
    <location>
        <begin position="627"/>
        <end position="657"/>
    </location>
</feature>
<organism evidence="6 7">
    <name type="scientific">Populus tomentosa</name>
    <name type="common">Chinese white poplar</name>
    <dbReference type="NCBI Taxonomy" id="118781"/>
    <lineage>
        <taxon>Eukaryota</taxon>
        <taxon>Viridiplantae</taxon>
        <taxon>Streptophyta</taxon>
        <taxon>Embryophyta</taxon>
        <taxon>Tracheophyta</taxon>
        <taxon>Spermatophyta</taxon>
        <taxon>Magnoliopsida</taxon>
        <taxon>eudicotyledons</taxon>
        <taxon>Gunneridae</taxon>
        <taxon>Pentapetalae</taxon>
        <taxon>rosids</taxon>
        <taxon>fabids</taxon>
        <taxon>Malpighiales</taxon>
        <taxon>Salicaceae</taxon>
        <taxon>Saliceae</taxon>
        <taxon>Populus</taxon>
    </lineage>
</organism>
<comment type="caution">
    <text evidence="6">The sequence shown here is derived from an EMBL/GenBank/DDBJ whole genome shotgun (WGS) entry which is preliminary data.</text>
</comment>
<dbReference type="InterPro" id="IPR031121">
    <property type="entry name" value="RIK/BLOM7"/>
</dbReference>
<dbReference type="PANTHER" id="PTHR15744">
    <property type="entry name" value="BLOM7"/>
    <property type="match status" value="1"/>
</dbReference>
<dbReference type="Proteomes" id="UP000886885">
    <property type="component" value="Chromosome 17A"/>
</dbReference>
<evidence type="ECO:0000313" key="6">
    <source>
        <dbReference type="EMBL" id="KAG6742967.1"/>
    </source>
</evidence>
<accession>A0A8X7Y652</accession>
<proteinExistence type="predicted"/>
<feature type="region of interest" description="Disordered" evidence="3">
    <location>
        <begin position="472"/>
        <end position="584"/>
    </location>
</feature>
<dbReference type="OrthoDB" id="397265at2759"/>
<dbReference type="PANTHER" id="PTHR15744:SF0">
    <property type="entry name" value="KH HOMOLOGY DOMAIN-CONTAINING PROTEIN 4"/>
    <property type="match status" value="1"/>
</dbReference>
<dbReference type="GO" id="GO:0005634">
    <property type="term" value="C:nucleus"/>
    <property type="evidence" value="ECO:0007669"/>
    <property type="project" value="InterPro"/>
</dbReference>
<dbReference type="Pfam" id="PF22675">
    <property type="entry name" value="KH-I_KHDC4-BBP"/>
    <property type="match status" value="1"/>
</dbReference>
<feature type="domain" description="ATP-dependent RNA helicase PRP5/DDX46/KHDC4 KH" evidence="5">
    <location>
        <begin position="146"/>
        <end position="234"/>
    </location>
</feature>
<dbReference type="CDD" id="cd22471">
    <property type="entry name" value="KH-I_RIK_like_rpt1"/>
    <property type="match status" value="1"/>
</dbReference>
<name>A0A8X7Y652_POPTO</name>
<protein>
    <recommendedName>
        <fullName evidence="1">Protein RIK</fullName>
    </recommendedName>
    <alternativeName>
        <fullName evidence="2">Rough sheath 2-interacting KH domain protein</fullName>
    </alternativeName>
</protein>
<dbReference type="AlphaFoldDB" id="A0A8X7Y652"/>
<feature type="compositionally biased region" description="Pro residues" evidence="3">
    <location>
        <begin position="560"/>
        <end position="576"/>
    </location>
</feature>
<sequence length="657" mass="69954">MVEESSSRIPTDDSTANSDTSSSQSRQREMMEYCRLDRGEVVWIYKYSLNGAINGVFRKLRKRKWDQPAEPLVSAGVPVSDAVQLSNVGSLVGISLPGAASVSGVLLTNPQIAIVPPMFLVPSMPQNTAAVVPKLNQPKVQDELIIAREIVINDAESSVRYKLTKRQTQEEIQKFTGAVVITRGKYRPPNAPPDGEKPLYLHISAAAHLKDTAERILAVDRAAAMVDEMLKQGQSSQPASCIIQMPAVNGVKALSTCVFLGFDTDPTLNIAARIRGPNDQYISHIMNETGVTVVLRGRGSGNCESQSTGESQLPLHLFLSASNPKGLEDAKRLSENLLDTISLECGASRASSCKVYNAVPPPQTLTGAHAAGIEHKLNTSAVTGLMLPTMSSTPPIPASLVSVSGVATVCSQGTVSQAGAMLSCGQPQPSVAGYSQPFVMGGTSYSGYGGIYPQATPLQQVAQVLRQPPSPIPSTVSPTTSIANAAPNSGMNSIAEKEKRPTQKRKFQEIPVGLKGPAKLHQGSELSKSGKSLQADLGVRNISTMPAPKKLVHPSSSNGMPPPPPRAMPPPPPPPKFTSSTPAARLQDNNNFWNKTMSDAVPGISAHFFILTCLVVSDTLVKLMEYGEEDDDPEDTSEESPNGKSSVVAVRKPFWAL</sequence>
<feature type="compositionally biased region" description="Acidic residues" evidence="3">
    <location>
        <begin position="627"/>
        <end position="638"/>
    </location>
</feature>